<comment type="similarity">
    <text evidence="1">Belongs to the BetVI family.</text>
</comment>
<comment type="caution">
    <text evidence="5">The sequence shown here is derived from an EMBL/GenBank/DDBJ whole genome shotgun (WGS) entry which is preliminary data.</text>
</comment>
<dbReference type="PANTHER" id="PTHR31213">
    <property type="entry name" value="OS08G0374000 PROTEIN-RELATED"/>
    <property type="match status" value="1"/>
</dbReference>
<keyword evidence="3" id="KW-0568">Pathogenesis-related protein</keyword>
<dbReference type="PANTHER" id="PTHR31213:SF192">
    <property type="entry name" value="MAJOR ALLERGEN PRU AR 1-LIKE"/>
    <property type="match status" value="1"/>
</dbReference>
<evidence type="ECO:0000256" key="2">
    <source>
        <dbReference type="ARBA" id="ARBA00022821"/>
    </source>
</evidence>
<gene>
    <name evidence="5" type="ORF">PanWU01x14_141760</name>
</gene>
<dbReference type="PRINTS" id="PR00634">
    <property type="entry name" value="BETALLERGEN"/>
</dbReference>
<name>A0A2P5CLQ8_PARAD</name>
<keyword evidence="2" id="KW-0611">Plant defense</keyword>
<protein>
    <submittedName>
        <fullName evidence="5">Bet v I type allergen</fullName>
    </submittedName>
</protein>
<dbReference type="GO" id="GO:0006952">
    <property type="term" value="P:defense response"/>
    <property type="evidence" value="ECO:0007669"/>
    <property type="project" value="UniProtKB-KW"/>
</dbReference>
<evidence type="ECO:0000313" key="6">
    <source>
        <dbReference type="Proteomes" id="UP000237105"/>
    </source>
</evidence>
<evidence type="ECO:0000259" key="4">
    <source>
        <dbReference type="Pfam" id="PF00407"/>
    </source>
</evidence>
<dbReference type="InterPro" id="IPR023393">
    <property type="entry name" value="START-like_dom_sf"/>
</dbReference>
<dbReference type="STRING" id="3476.A0A2P5CLQ8"/>
<dbReference type="GO" id="GO:0038023">
    <property type="term" value="F:signaling receptor activity"/>
    <property type="evidence" value="ECO:0007669"/>
    <property type="project" value="InterPro"/>
</dbReference>
<organism evidence="5 6">
    <name type="scientific">Parasponia andersonii</name>
    <name type="common">Sponia andersonii</name>
    <dbReference type="NCBI Taxonomy" id="3476"/>
    <lineage>
        <taxon>Eukaryota</taxon>
        <taxon>Viridiplantae</taxon>
        <taxon>Streptophyta</taxon>
        <taxon>Embryophyta</taxon>
        <taxon>Tracheophyta</taxon>
        <taxon>Spermatophyta</taxon>
        <taxon>Magnoliopsida</taxon>
        <taxon>eudicotyledons</taxon>
        <taxon>Gunneridae</taxon>
        <taxon>Pentapetalae</taxon>
        <taxon>rosids</taxon>
        <taxon>fabids</taxon>
        <taxon>Rosales</taxon>
        <taxon>Cannabaceae</taxon>
        <taxon>Parasponia</taxon>
    </lineage>
</organism>
<dbReference type="CDD" id="cd07816">
    <property type="entry name" value="Bet_v1-like"/>
    <property type="match status" value="1"/>
</dbReference>
<dbReference type="Gene3D" id="3.30.530.20">
    <property type="match status" value="1"/>
</dbReference>
<accession>A0A2P5CLQ8</accession>
<dbReference type="Pfam" id="PF00407">
    <property type="entry name" value="Bet_v_1"/>
    <property type="match status" value="1"/>
</dbReference>
<evidence type="ECO:0000313" key="5">
    <source>
        <dbReference type="EMBL" id="PON61974.1"/>
    </source>
</evidence>
<dbReference type="InterPro" id="IPR000916">
    <property type="entry name" value="Bet_v_I/MLP"/>
</dbReference>
<reference evidence="6" key="1">
    <citation type="submission" date="2016-06" db="EMBL/GenBank/DDBJ databases">
        <title>Parallel loss of symbiosis genes in relatives of nitrogen-fixing non-legume Parasponia.</title>
        <authorList>
            <person name="Van Velzen R."/>
            <person name="Holmer R."/>
            <person name="Bu F."/>
            <person name="Rutten L."/>
            <person name="Van Zeijl A."/>
            <person name="Liu W."/>
            <person name="Santuari L."/>
            <person name="Cao Q."/>
            <person name="Sharma T."/>
            <person name="Shen D."/>
            <person name="Roswanjaya Y."/>
            <person name="Wardhani T."/>
            <person name="Kalhor M.S."/>
            <person name="Jansen J."/>
            <person name="Van den Hoogen J."/>
            <person name="Gungor B."/>
            <person name="Hartog M."/>
            <person name="Hontelez J."/>
            <person name="Verver J."/>
            <person name="Yang W.-C."/>
            <person name="Schijlen E."/>
            <person name="Repin R."/>
            <person name="Schilthuizen M."/>
            <person name="Schranz E."/>
            <person name="Heidstra R."/>
            <person name="Miyata K."/>
            <person name="Fedorova E."/>
            <person name="Kohlen W."/>
            <person name="Bisseling T."/>
            <person name="Smit S."/>
            <person name="Geurts R."/>
        </authorList>
    </citation>
    <scope>NUCLEOTIDE SEQUENCE [LARGE SCALE GENOMIC DNA]</scope>
    <source>
        <strain evidence="6">cv. WU1-14</strain>
    </source>
</reference>
<dbReference type="SUPFAM" id="SSF55961">
    <property type="entry name" value="Bet v1-like"/>
    <property type="match status" value="1"/>
</dbReference>
<evidence type="ECO:0000256" key="1">
    <source>
        <dbReference type="ARBA" id="ARBA00009744"/>
    </source>
</evidence>
<dbReference type="GO" id="GO:0005634">
    <property type="term" value="C:nucleus"/>
    <property type="evidence" value="ECO:0007669"/>
    <property type="project" value="TreeGrafter"/>
</dbReference>
<evidence type="ECO:0000256" key="3">
    <source>
        <dbReference type="ARBA" id="ARBA00023265"/>
    </source>
</evidence>
<sequence length="160" mass="17622">MGVTSLSQEFPCPIAPARMFKALIVDSNKVIPKLLPQFIASVDVLQGNGGPGTIEQVNFTEASPFKFVKHRLDELDQDNFFCKYSMIEGDPLGEKLESIDYEVKFEAAADGGCVCKMTSKYNAIGDSAVNEEQIKEGKENALAIYKVVESYLLQNPDVYA</sequence>
<proteinExistence type="inferred from homology"/>
<dbReference type="EMBL" id="JXTB01000117">
    <property type="protein sequence ID" value="PON61974.1"/>
    <property type="molecule type" value="Genomic_DNA"/>
</dbReference>
<dbReference type="AlphaFoldDB" id="A0A2P5CLQ8"/>
<dbReference type="GO" id="GO:0010427">
    <property type="term" value="F:abscisic acid binding"/>
    <property type="evidence" value="ECO:0007669"/>
    <property type="project" value="InterPro"/>
</dbReference>
<dbReference type="Proteomes" id="UP000237105">
    <property type="component" value="Unassembled WGS sequence"/>
</dbReference>
<feature type="domain" description="Bet v I/Major latex protein" evidence="4">
    <location>
        <begin position="1"/>
        <end position="155"/>
    </location>
</feature>
<dbReference type="InterPro" id="IPR024949">
    <property type="entry name" value="Bet_v_I_allergen"/>
</dbReference>
<dbReference type="GO" id="GO:0004864">
    <property type="term" value="F:protein phosphatase inhibitor activity"/>
    <property type="evidence" value="ECO:0007669"/>
    <property type="project" value="InterPro"/>
</dbReference>
<dbReference type="OrthoDB" id="1880172at2759"/>
<keyword evidence="6" id="KW-1185">Reference proteome</keyword>
<dbReference type="FunFam" id="3.30.530.20:FF:000007">
    <property type="entry name" value="Major pollen allergen Bet v 1-A"/>
    <property type="match status" value="1"/>
</dbReference>
<dbReference type="InterPro" id="IPR050279">
    <property type="entry name" value="Plant_def-hormone_signal"/>
</dbReference>
<dbReference type="GO" id="GO:0005737">
    <property type="term" value="C:cytoplasm"/>
    <property type="evidence" value="ECO:0007669"/>
    <property type="project" value="TreeGrafter"/>
</dbReference>
<dbReference type="GO" id="GO:0009738">
    <property type="term" value="P:abscisic acid-activated signaling pathway"/>
    <property type="evidence" value="ECO:0007669"/>
    <property type="project" value="InterPro"/>
</dbReference>